<evidence type="ECO:0000313" key="7">
    <source>
        <dbReference type="Proteomes" id="UP001292094"/>
    </source>
</evidence>
<dbReference type="GO" id="GO:0005886">
    <property type="term" value="C:plasma membrane"/>
    <property type="evidence" value="ECO:0007669"/>
    <property type="project" value="TreeGrafter"/>
</dbReference>
<organism evidence="6 7">
    <name type="scientific">Petrolisthes manimaculis</name>
    <dbReference type="NCBI Taxonomy" id="1843537"/>
    <lineage>
        <taxon>Eukaryota</taxon>
        <taxon>Metazoa</taxon>
        <taxon>Ecdysozoa</taxon>
        <taxon>Arthropoda</taxon>
        <taxon>Crustacea</taxon>
        <taxon>Multicrustacea</taxon>
        <taxon>Malacostraca</taxon>
        <taxon>Eumalacostraca</taxon>
        <taxon>Eucarida</taxon>
        <taxon>Decapoda</taxon>
        <taxon>Pleocyemata</taxon>
        <taxon>Anomura</taxon>
        <taxon>Galatheoidea</taxon>
        <taxon>Porcellanidae</taxon>
        <taxon>Petrolisthes</taxon>
    </lineage>
</organism>
<dbReference type="GO" id="GO:0005615">
    <property type="term" value="C:extracellular space"/>
    <property type="evidence" value="ECO:0007669"/>
    <property type="project" value="TreeGrafter"/>
</dbReference>
<dbReference type="Gene3D" id="3.40.50.1820">
    <property type="entry name" value="alpha/beta hydrolase"/>
    <property type="match status" value="1"/>
</dbReference>
<keyword evidence="7" id="KW-1185">Reference proteome</keyword>
<name>A0AAE1NEI5_9EUCA</name>
<dbReference type="Pfam" id="PF00135">
    <property type="entry name" value="COesterase"/>
    <property type="match status" value="1"/>
</dbReference>
<dbReference type="InterPro" id="IPR002018">
    <property type="entry name" value="CarbesteraseB"/>
</dbReference>
<proteinExistence type="inferred from homology"/>
<sequence>MGVLHGDEIDYVFGLPLNSTNGYTKREKDLARRIMKHYKLFSKTGRPVEESVPWPKYTSSNPQYFVWNGNDSVQLGTGPRATACAFWNELMPVLRERQDGGICEHELIKALRENGNTSSQHTFTPSCLTLMLCLLLVSLRLLPPAAPLIPLTH</sequence>
<dbReference type="SUPFAM" id="SSF53474">
    <property type="entry name" value="alpha/beta-Hydrolases"/>
    <property type="match status" value="1"/>
</dbReference>
<keyword evidence="4" id="KW-0325">Glycoprotein</keyword>
<evidence type="ECO:0000313" key="6">
    <source>
        <dbReference type="EMBL" id="KAK4288600.1"/>
    </source>
</evidence>
<protein>
    <recommendedName>
        <fullName evidence="5">Carboxylesterase type B domain-containing protein</fullName>
    </recommendedName>
</protein>
<dbReference type="PANTHER" id="PTHR43918:SF13">
    <property type="entry name" value="ACETYLCHOLINESTERASE"/>
    <property type="match status" value="1"/>
</dbReference>
<reference evidence="6" key="1">
    <citation type="submission" date="2023-11" db="EMBL/GenBank/DDBJ databases">
        <title>Genome assemblies of two species of porcelain crab, Petrolisthes cinctipes and Petrolisthes manimaculis (Anomura: Porcellanidae).</title>
        <authorList>
            <person name="Angst P."/>
        </authorList>
    </citation>
    <scope>NUCLEOTIDE SEQUENCE</scope>
    <source>
        <strain evidence="6">PB745_02</strain>
        <tissue evidence="6">Gill</tissue>
    </source>
</reference>
<dbReference type="Proteomes" id="UP001292094">
    <property type="component" value="Unassembled WGS sequence"/>
</dbReference>
<dbReference type="EMBL" id="JAWZYT010006221">
    <property type="protein sequence ID" value="KAK4288600.1"/>
    <property type="molecule type" value="Genomic_DNA"/>
</dbReference>
<evidence type="ECO:0000256" key="3">
    <source>
        <dbReference type="ARBA" id="ARBA00022801"/>
    </source>
</evidence>
<dbReference type="GO" id="GO:0006581">
    <property type="term" value="P:acetylcholine catabolic process"/>
    <property type="evidence" value="ECO:0007669"/>
    <property type="project" value="TreeGrafter"/>
</dbReference>
<dbReference type="GO" id="GO:0019695">
    <property type="term" value="P:choline metabolic process"/>
    <property type="evidence" value="ECO:0007669"/>
    <property type="project" value="TreeGrafter"/>
</dbReference>
<gene>
    <name evidence="6" type="ORF">Pmani_038376</name>
</gene>
<comment type="caution">
    <text evidence="6">The sequence shown here is derived from an EMBL/GenBank/DDBJ whole genome shotgun (WGS) entry which is preliminary data.</text>
</comment>
<evidence type="ECO:0000256" key="4">
    <source>
        <dbReference type="ARBA" id="ARBA00023180"/>
    </source>
</evidence>
<feature type="domain" description="Carboxylesterase type B" evidence="5">
    <location>
        <begin position="1"/>
        <end position="87"/>
    </location>
</feature>
<dbReference type="PANTHER" id="PTHR43918">
    <property type="entry name" value="ACETYLCHOLINESTERASE"/>
    <property type="match status" value="1"/>
</dbReference>
<dbReference type="AlphaFoldDB" id="A0AAE1NEI5"/>
<keyword evidence="3" id="KW-0378">Hydrolase</keyword>
<evidence type="ECO:0000256" key="2">
    <source>
        <dbReference type="ARBA" id="ARBA00022487"/>
    </source>
</evidence>
<accession>A0AAE1NEI5</accession>
<keyword evidence="2" id="KW-0719">Serine esterase</keyword>
<dbReference type="GO" id="GO:0003990">
    <property type="term" value="F:acetylcholinesterase activity"/>
    <property type="evidence" value="ECO:0007669"/>
    <property type="project" value="TreeGrafter"/>
</dbReference>
<comment type="similarity">
    <text evidence="1">Belongs to the type-B carboxylesterase/lipase family.</text>
</comment>
<evidence type="ECO:0000256" key="1">
    <source>
        <dbReference type="ARBA" id="ARBA00005964"/>
    </source>
</evidence>
<dbReference type="InterPro" id="IPR029058">
    <property type="entry name" value="AB_hydrolase_fold"/>
</dbReference>
<evidence type="ECO:0000259" key="5">
    <source>
        <dbReference type="Pfam" id="PF00135"/>
    </source>
</evidence>
<dbReference type="InterPro" id="IPR050654">
    <property type="entry name" value="AChE-related_enzymes"/>
</dbReference>